<dbReference type="RefSeq" id="WP_036155027.1">
    <property type="nucleotide sequence ID" value="NZ_AVCX01000005.1"/>
</dbReference>
<evidence type="ECO:0000313" key="1">
    <source>
        <dbReference type="EMBL" id="KGR84386.1"/>
    </source>
</evidence>
<dbReference type="EMBL" id="JPVP01000056">
    <property type="protein sequence ID" value="KGR84386.1"/>
    <property type="molecule type" value="Genomic_DNA"/>
</dbReference>
<name>A0A0A3IHZ1_9BACI</name>
<gene>
    <name evidence="1" type="ORF">CD32_12400</name>
</gene>
<reference evidence="1 2" key="1">
    <citation type="submission" date="2014-02" db="EMBL/GenBank/DDBJ databases">
        <title>Draft genome sequence of Lysinibacillus odysseyi NBRC 100172.</title>
        <authorList>
            <person name="Zhang F."/>
            <person name="Wang G."/>
            <person name="Zhang L."/>
        </authorList>
    </citation>
    <scope>NUCLEOTIDE SEQUENCE [LARGE SCALE GENOMIC DNA]</scope>
    <source>
        <strain evidence="1 2">NBRC 100172</strain>
    </source>
</reference>
<proteinExistence type="predicted"/>
<keyword evidence="2" id="KW-1185">Reference proteome</keyword>
<dbReference type="Proteomes" id="UP000030437">
    <property type="component" value="Unassembled WGS sequence"/>
</dbReference>
<accession>A0A0A3IHZ1</accession>
<sequence length="170" mass="19357">MNKRLIGKLLLAAFLLTFLYAFHYGAQQDLKKEIGRGYHINVVNIATALHGLDYEALSELSTEPQTFGSVSNLGTILRYSEMQLYSSESEVSSLLPTIIMLLMDYENDGVLSPEDQEKLNTSIRKITIIINSLEQILGSDLDWYEAFTDPSEKLQQRLEEQLEEEGYEQN</sequence>
<protein>
    <submittedName>
        <fullName evidence="1">Uncharacterized protein</fullName>
    </submittedName>
</protein>
<dbReference type="AlphaFoldDB" id="A0A0A3IHZ1"/>
<organism evidence="1 2">
    <name type="scientific">Lysinibacillus odysseyi 34hs-1 = NBRC 100172</name>
    <dbReference type="NCBI Taxonomy" id="1220589"/>
    <lineage>
        <taxon>Bacteria</taxon>
        <taxon>Bacillati</taxon>
        <taxon>Bacillota</taxon>
        <taxon>Bacilli</taxon>
        <taxon>Bacillales</taxon>
        <taxon>Bacillaceae</taxon>
        <taxon>Lysinibacillus</taxon>
    </lineage>
</organism>
<dbReference type="STRING" id="1220589.CD32_12400"/>
<evidence type="ECO:0000313" key="2">
    <source>
        <dbReference type="Proteomes" id="UP000030437"/>
    </source>
</evidence>
<comment type="caution">
    <text evidence="1">The sequence shown here is derived from an EMBL/GenBank/DDBJ whole genome shotgun (WGS) entry which is preliminary data.</text>
</comment>